<reference evidence="4" key="1">
    <citation type="submission" date="2016-05" db="EMBL/GenBank/DDBJ databases">
        <title>Comparative genomics of biotechnologically important yeasts.</title>
        <authorList>
            <consortium name="DOE Joint Genome Institute"/>
            <person name="Riley R."/>
            <person name="Haridas S."/>
            <person name="Wolfe K.H."/>
            <person name="Lopes M.R."/>
            <person name="Hittinger C.T."/>
            <person name="Goker M."/>
            <person name="Salamov A."/>
            <person name="Wisecaver J."/>
            <person name="Long T.M."/>
            <person name="Aerts A.L."/>
            <person name="Barry K."/>
            <person name="Choi C."/>
            <person name="Clum A."/>
            <person name="Coughlan A.Y."/>
            <person name="Deshpande S."/>
            <person name="Douglass A.P."/>
            <person name="Hanson S.J."/>
            <person name="Klenk H.-P."/>
            <person name="Labutti K."/>
            <person name="Lapidus A."/>
            <person name="Lindquist E."/>
            <person name="Lipzen A."/>
            <person name="Meier-Kolthoff J.P."/>
            <person name="Ohm R.A."/>
            <person name="Otillar R.P."/>
            <person name="Pangilinan J."/>
            <person name="Peng Y."/>
            <person name="Rokas A."/>
            <person name="Rosa C.A."/>
            <person name="Scheuner C."/>
            <person name="Sibirny A.A."/>
            <person name="Slot J.C."/>
            <person name="Stielow J.B."/>
            <person name="Sun H."/>
            <person name="Kurtzman C.P."/>
            <person name="Blackwell M."/>
            <person name="Grigoriev I.V."/>
            <person name="Jeffries T.W."/>
        </authorList>
    </citation>
    <scope>NUCLEOTIDE SEQUENCE [LARGE SCALE GENOMIC DNA]</scope>
    <source>
        <strain evidence="4">NRRL Y-1933</strain>
    </source>
</reference>
<dbReference type="EMBL" id="KV454541">
    <property type="protein sequence ID" value="ODV67382.1"/>
    <property type="molecule type" value="Genomic_DNA"/>
</dbReference>
<feature type="region of interest" description="Disordered" evidence="1">
    <location>
        <begin position="125"/>
        <end position="153"/>
    </location>
</feature>
<evidence type="ECO:0000313" key="3">
    <source>
        <dbReference type="EMBL" id="ODV67382.1"/>
    </source>
</evidence>
<organism evidence="3 4">
    <name type="scientific">Hyphopichia burtonii NRRL Y-1933</name>
    <dbReference type="NCBI Taxonomy" id="984485"/>
    <lineage>
        <taxon>Eukaryota</taxon>
        <taxon>Fungi</taxon>
        <taxon>Dikarya</taxon>
        <taxon>Ascomycota</taxon>
        <taxon>Saccharomycotina</taxon>
        <taxon>Pichiomycetes</taxon>
        <taxon>Debaryomycetaceae</taxon>
        <taxon>Hyphopichia</taxon>
    </lineage>
</organism>
<proteinExistence type="predicted"/>
<dbReference type="InterPro" id="IPR013243">
    <property type="entry name" value="SCA7_dom"/>
</dbReference>
<sequence>MAHSRSSAGGSNNMSNQNLHLNEFIILSSNESSFQDGIQIRDHAQGLKFASINSETYTGVDFLPNNFTTNEFPPINSSSPNESFYNNFVPLSPLSILQKKQLPVADSPTLQYITPKKLLDSFEKRLPKRQRSNEDADINGNQKKKLKAQLDPREFEHYSERQAQEFERTRYDFICGVPTARRKECRRNIGCKAHSFETKSKILRSKPLSTLLIEDEKNSKETRLRRVQMKKYFSLKEKYIAFKVESPKEDPHHHPYVKKWISSSLNTSIAPSITKTSTPIPSRTQLPEASSEQYRLLPNKGTLSEPPKQIKGDKMKDFTKNLAQSSNEKSATVVAFLHLKLKPLQNVSVDERCIDLLNNFAANLQKKTKNLK</sequence>
<dbReference type="GeneID" id="30998144"/>
<dbReference type="PROSITE" id="PS51505">
    <property type="entry name" value="SCA7"/>
    <property type="match status" value="1"/>
</dbReference>
<dbReference type="Pfam" id="PF08313">
    <property type="entry name" value="SCA7"/>
    <property type="match status" value="1"/>
</dbReference>
<dbReference type="AlphaFoldDB" id="A0A1E4RJC8"/>
<feature type="region of interest" description="Disordered" evidence="1">
    <location>
        <begin position="272"/>
        <end position="292"/>
    </location>
</feature>
<accession>A0A1E4RJC8</accession>
<name>A0A1E4RJC8_9ASCO</name>
<feature type="domain" description="SCA7" evidence="2">
    <location>
        <begin position="162"/>
        <end position="228"/>
    </location>
</feature>
<gene>
    <name evidence="3" type="ORF">HYPBUDRAFT_6652</name>
</gene>
<dbReference type="RefSeq" id="XP_020076449.1">
    <property type="nucleotide sequence ID" value="XM_020223595.1"/>
</dbReference>
<protein>
    <recommendedName>
        <fullName evidence="2">SCA7 domain-containing protein</fullName>
    </recommendedName>
</protein>
<evidence type="ECO:0000259" key="2">
    <source>
        <dbReference type="PROSITE" id="PS51505"/>
    </source>
</evidence>
<evidence type="ECO:0000313" key="4">
    <source>
        <dbReference type="Proteomes" id="UP000095085"/>
    </source>
</evidence>
<evidence type="ECO:0000256" key="1">
    <source>
        <dbReference type="SAM" id="MobiDB-lite"/>
    </source>
</evidence>
<dbReference type="Proteomes" id="UP000095085">
    <property type="component" value="Unassembled WGS sequence"/>
</dbReference>
<keyword evidence="4" id="KW-1185">Reference proteome</keyword>